<reference evidence="10" key="1">
    <citation type="submission" date="2017-01" db="EMBL/GenBank/DDBJ databases">
        <authorList>
            <person name="Varghese N."/>
            <person name="Submissions S."/>
        </authorList>
    </citation>
    <scope>NUCLEOTIDE SEQUENCE [LARGE SCALE GENOMIC DNA]</scope>
    <source>
        <strain evidence="10">ATCC 700103</strain>
    </source>
</reference>
<dbReference type="GO" id="GO:0055085">
    <property type="term" value="P:transmembrane transport"/>
    <property type="evidence" value="ECO:0007669"/>
    <property type="project" value="InterPro"/>
</dbReference>
<protein>
    <submittedName>
        <fullName evidence="9">Carbohydrate ABC transporter membrane protein 2, CUT1 family</fullName>
    </submittedName>
</protein>
<dbReference type="PROSITE" id="PS50928">
    <property type="entry name" value="ABC_TM1"/>
    <property type="match status" value="1"/>
</dbReference>
<comment type="similarity">
    <text evidence="7">Belongs to the binding-protein-dependent transport system permease family.</text>
</comment>
<keyword evidence="4 7" id="KW-0812">Transmembrane</keyword>
<dbReference type="STRING" id="56779.SAMN05421834_11715"/>
<feature type="transmembrane region" description="Helical" evidence="7">
    <location>
        <begin position="73"/>
        <end position="97"/>
    </location>
</feature>
<evidence type="ECO:0000256" key="2">
    <source>
        <dbReference type="ARBA" id="ARBA00022448"/>
    </source>
</evidence>
<dbReference type="RefSeq" id="WP_076545523.1">
    <property type="nucleotide sequence ID" value="NZ_FTNC01000017.1"/>
</dbReference>
<accession>A0A1N6ZA42</accession>
<dbReference type="PANTHER" id="PTHR43744:SF2">
    <property type="entry name" value="ARABINOOLIGOSACCHARIDES TRANSPORT SYSTEM PERMEASE PROTEIN ARAQ"/>
    <property type="match status" value="1"/>
</dbReference>
<evidence type="ECO:0000313" key="10">
    <source>
        <dbReference type="Proteomes" id="UP000185669"/>
    </source>
</evidence>
<dbReference type="CDD" id="cd06261">
    <property type="entry name" value="TM_PBP2"/>
    <property type="match status" value="1"/>
</dbReference>
<feature type="domain" description="ABC transmembrane type-1" evidence="8">
    <location>
        <begin position="74"/>
        <end position="263"/>
    </location>
</feature>
<feature type="transmembrane region" description="Helical" evidence="7">
    <location>
        <begin position="109"/>
        <end position="133"/>
    </location>
</feature>
<evidence type="ECO:0000256" key="6">
    <source>
        <dbReference type="ARBA" id="ARBA00023136"/>
    </source>
</evidence>
<keyword evidence="3" id="KW-1003">Cell membrane</keyword>
<dbReference type="PANTHER" id="PTHR43744">
    <property type="entry name" value="ABC TRANSPORTER PERMEASE PROTEIN MG189-RELATED-RELATED"/>
    <property type="match status" value="1"/>
</dbReference>
<organism evidence="9 10">
    <name type="scientific">Halanaerobium kushneri</name>
    <dbReference type="NCBI Taxonomy" id="56779"/>
    <lineage>
        <taxon>Bacteria</taxon>
        <taxon>Bacillati</taxon>
        <taxon>Bacillota</taxon>
        <taxon>Clostridia</taxon>
        <taxon>Halanaerobiales</taxon>
        <taxon>Halanaerobiaceae</taxon>
        <taxon>Halanaerobium</taxon>
    </lineage>
</organism>
<dbReference type="Proteomes" id="UP000185669">
    <property type="component" value="Unassembled WGS sequence"/>
</dbReference>
<keyword evidence="6 7" id="KW-0472">Membrane</keyword>
<proteinExistence type="inferred from homology"/>
<feature type="transmembrane region" description="Helical" evidence="7">
    <location>
        <begin position="139"/>
        <end position="159"/>
    </location>
</feature>
<sequence length="278" mass="31352">MSIKPKQLDRIKTALVILFFIFVSLLFIIPFYWMLVSSFKPTGEIFTDSLSLLPKNPIISSYTNLLGTHFLRWYLNTMIFAVGYVILGLFVCSLAGFAFAKYKFKFRNLIFIVIVAAQMLPIHMQLIPLFIMLTKSGIVNTYAGLIFPMIANPLGLFFVRQYMLGIPDDLMNAARVDGASEWQIYYKIILPISKPALGAMAILFSLFAWNNLLWPLIVMRTEEMFTLSVGLSTLIGQYRPQYGMLMAGSTLAVLPIVLLFLKMQSYFISGLTAGSIKG</sequence>
<dbReference type="EMBL" id="FTNC01000017">
    <property type="protein sequence ID" value="SIR23667.1"/>
    <property type="molecule type" value="Genomic_DNA"/>
</dbReference>
<dbReference type="SUPFAM" id="SSF161098">
    <property type="entry name" value="MetI-like"/>
    <property type="match status" value="1"/>
</dbReference>
<dbReference type="InterPro" id="IPR035906">
    <property type="entry name" value="MetI-like_sf"/>
</dbReference>
<comment type="subcellular location">
    <subcellularLocation>
        <location evidence="1 7">Cell membrane</location>
        <topology evidence="1 7">Multi-pass membrane protein</topology>
    </subcellularLocation>
</comment>
<dbReference type="Pfam" id="PF00528">
    <property type="entry name" value="BPD_transp_1"/>
    <property type="match status" value="1"/>
</dbReference>
<evidence type="ECO:0000256" key="5">
    <source>
        <dbReference type="ARBA" id="ARBA00022989"/>
    </source>
</evidence>
<evidence type="ECO:0000256" key="7">
    <source>
        <dbReference type="RuleBase" id="RU363032"/>
    </source>
</evidence>
<evidence type="ECO:0000256" key="1">
    <source>
        <dbReference type="ARBA" id="ARBA00004651"/>
    </source>
</evidence>
<dbReference type="Gene3D" id="1.10.3720.10">
    <property type="entry name" value="MetI-like"/>
    <property type="match status" value="1"/>
</dbReference>
<dbReference type="InterPro" id="IPR000515">
    <property type="entry name" value="MetI-like"/>
</dbReference>
<feature type="transmembrane region" description="Helical" evidence="7">
    <location>
        <begin position="196"/>
        <end position="217"/>
    </location>
</feature>
<dbReference type="OrthoDB" id="9787837at2"/>
<feature type="transmembrane region" description="Helical" evidence="7">
    <location>
        <begin position="242"/>
        <end position="261"/>
    </location>
</feature>
<evidence type="ECO:0000256" key="3">
    <source>
        <dbReference type="ARBA" id="ARBA00022475"/>
    </source>
</evidence>
<evidence type="ECO:0000313" key="9">
    <source>
        <dbReference type="EMBL" id="SIR23667.1"/>
    </source>
</evidence>
<dbReference type="GO" id="GO:0005886">
    <property type="term" value="C:plasma membrane"/>
    <property type="evidence" value="ECO:0007669"/>
    <property type="project" value="UniProtKB-SubCell"/>
</dbReference>
<evidence type="ECO:0000256" key="4">
    <source>
        <dbReference type="ARBA" id="ARBA00022692"/>
    </source>
</evidence>
<gene>
    <name evidence="9" type="ORF">SAMN05421834_11715</name>
</gene>
<dbReference type="AlphaFoldDB" id="A0A1N6ZA42"/>
<keyword evidence="5 7" id="KW-1133">Transmembrane helix</keyword>
<feature type="transmembrane region" description="Helical" evidence="7">
    <location>
        <begin position="12"/>
        <end position="33"/>
    </location>
</feature>
<keyword evidence="2 7" id="KW-0813">Transport</keyword>
<evidence type="ECO:0000259" key="8">
    <source>
        <dbReference type="PROSITE" id="PS50928"/>
    </source>
</evidence>
<keyword evidence="10" id="KW-1185">Reference proteome</keyword>
<name>A0A1N6ZA42_9FIRM</name>